<dbReference type="PANTHER" id="PTHR43000">
    <property type="entry name" value="DTDP-D-GLUCOSE 4,6-DEHYDRATASE-RELATED"/>
    <property type="match status" value="1"/>
</dbReference>
<protein>
    <recommendedName>
        <fullName evidence="2">NAD-dependent epimerase/dehydratase domain-containing protein</fullName>
    </recommendedName>
</protein>
<dbReference type="InterPro" id="IPR001509">
    <property type="entry name" value="Epimerase_deHydtase"/>
</dbReference>
<dbReference type="InterPro" id="IPR036291">
    <property type="entry name" value="NAD(P)-bd_dom_sf"/>
</dbReference>
<dbReference type="Gene3D" id="3.40.50.720">
    <property type="entry name" value="NAD(P)-binding Rossmann-like Domain"/>
    <property type="match status" value="1"/>
</dbReference>
<dbReference type="STRING" id="1802279.A3B34_02205"/>
<sequence length="374" mass="42262">MKESIKNILVTGGAGFIGSHTVDLLIEKGYRVVVLDSLKPPTHNGRVPTWLNKKAKLIRGDVRRKKDWEKALAGVDAVVHLAAYMDYHLDFATYVETNIGSIALLFEHIAEKKLPIQKIVIASSQAVYGEGKYRCKTHGIMYVPPREEAQFKKHQWEQHCPTCGREVLPVAEREDDVLLPLAPYGLSKLSSEQFAMAMGRAFSIPAVALRFSIVLGARQSFRHFYSGALRSFAVNVRNREPIEMNEDGGQLRDFVYVKDAARAIVKTLRDPRADFEAFNVGSGRATRIFDLAKMVAKQSRVAFKPLLQQRYRVGGTRHSVMNVSKLKGFGWKPRHTLTEAVDDYLAWLSNFKGFNKNLRKTEAHMKKSGILKKY</sequence>
<organism evidence="3 4">
    <name type="scientific">Candidatus Sungbacteria bacterium RIFCSPLOWO2_01_FULL_54_21</name>
    <dbReference type="NCBI Taxonomy" id="1802279"/>
    <lineage>
        <taxon>Bacteria</taxon>
        <taxon>Candidatus Sungiibacteriota</taxon>
    </lineage>
</organism>
<evidence type="ECO:0000313" key="4">
    <source>
        <dbReference type="Proteomes" id="UP000176510"/>
    </source>
</evidence>
<dbReference type="SUPFAM" id="SSF51735">
    <property type="entry name" value="NAD(P)-binding Rossmann-fold domains"/>
    <property type="match status" value="1"/>
</dbReference>
<feature type="domain" description="NAD-dependent epimerase/dehydratase" evidence="2">
    <location>
        <begin position="8"/>
        <end position="281"/>
    </location>
</feature>
<name>A0A1G2LAL8_9BACT</name>
<evidence type="ECO:0000259" key="2">
    <source>
        <dbReference type="Pfam" id="PF01370"/>
    </source>
</evidence>
<accession>A0A1G2LAL8</accession>
<proteinExistence type="inferred from homology"/>
<dbReference type="Proteomes" id="UP000176510">
    <property type="component" value="Unassembled WGS sequence"/>
</dbReference>
<comment type="similarity">
    <text evidence="1">Belongs to the NAD(P)-dependent epimerase/dehydratase family.</text>
</comment>
<reference evidence="3 4" key="1">
    <citation type="journal article" date="2016" name="Nat. Commun.">
        <title>Thousands of microbial genomes shed light on interconnected biogeochemical processes in an aquifer system.</title>
        <authorList>
            <person name="Anantharaman K."/>
            <person name="Brown C.T."/>
            <person name="Hug L.A."/>
            <person name="Sharon I."/>
            <person name="Castelle C.J."/>
            <person name="Probst A.J."/>
            <person name="Thomas B.C."/>
            <person name="Singh A."/>
            <person name="Wilkins M.J."/>
            <person name="Karaoz U."/>
            <person name="Brodie E.L."/>
            <person name="Williams K.H."/>
            <person name="Hubbard S.S."/>
            <person name="Banfield J.F."/>
        </authorList>
    </citation>
    <scope>NUCLEOTIDE SEQUENCE [LARGE SCALE GENOMIC DNA]</scope>
</reference>
<dbReference type="Pfam" id="PF01370">
    <property type="entry name" value="Epimerase"/>
    <property type="match status" value="1"/>
</dbReference>
<dbReference type="EMBL" id="MHQR01000012">
    <property type="protein sequence ID" value="OHA07829.1"/>
    <property type="molecule type" value="Genomic_DNA"/>
</dbReference>
<dbReference type="AlphaFoldDB" id="A0A1G2LAL8"/>
<gene>
    <name evidence="3" type="ORF">A3B34_02205</name>
</gene>
<evidence type="ECO:0000256" key="1">
    <source>
        <dbReference type="ARBA" id="ARBA00007637"/>
    </source>
</evidence>
<evidence type="ECO:0000313" key="3">
    <source>
        <dbReference type="EMBL" id="OHA07829.1"/>
    </source>
</evidence>
<comment type="caution">
    <text evidence="3">The sequence shown here is derived from an EMBL/GenBank/DDBJ whole genome shotgun (WGS) entry which is preliminary data.</text>
</comment>